<feature type="signal peptide" evidence="9">
    <location>
        <begin position="1"/>
        <end position="15"/>
    </location>
</feature>
<dbReference type="SUPFAM" id="SSF54556">
    <property type="entry name" value="Chitinase insertion domain"/>
    <property type="match status" value="1"/>
</dbReference>
<keyword evidence="2" id="KW-0147">Chitin-binding</keyword>
<evidence type="ECO:0000256" key="3">
    <source>
        <dbReference type="ARBA" id="ARBA00022729"/>
    </source>
</evidence>
<evidence type="ECO:0000256" key="9">
    <source>
        <dbReference type="SAM" id="SignalP"/>
    </source>
</evidence>
<dbReference type="SMART" id="SM00494">
    <property type="entry name" value="ChtBD2"/>
    <property type="match status" value="2"/>
</dbReference>
<feature type="domain" description="Chitin-binding type-2" evidence="10">
    <location>
        <begin position="433"/>
        <end position="490"/>
    </location>
</feature>
<reference evidence="13" key="1">
    <citation type="submission" date="2017-01" db="EMBL/GenBank/DDBJ databases">
        <title>Comparative genomics of anhydrobiosis in the tardigrade Hypsibius dujardini.</title>
        <authorList>
            <person name="Yoshida Y."/>
            <person name="Koutsovoulos G."/>
            <person name="Laetsch D."/>
            <person name="Stevens L."/>
            <person name="Kumar S."/>
            <person name="Horikawa D."/>
            <person name="Ishino K."/>
            <person name="Komine S."/>
            <person name="Tomita M."/>
            <person name="Blaxter M."/>
            <person name="Arakawa K."/>
        </authorList>
    </citation>
    <scope>NUCLEOTIDE SEQUENCE [LARGE SCALE GENOMIC DNA]</scope>
    <source>
        <strain evidence="13">Z151</strain>
    </source>
</reference>
<sequence>MLWPVSLLLTAAVCATVNFRPVSGTAIVQPDLPFPQIQCFFTSWSRYRDGWAYTPANVPPFLCTTIVYAFAQILDNRIALYDWKDEDNLRDLVALKDINPKLRIHLSVGGWTLSWQFKIMASVPEGRQIFVNSTIEFLRTYELDGIDVDWEYPAKDERALFTSLLQEMRSAFDAEARSSGKRRLALTIDVGALIDDKGYDIPAINPLVDLVNIMAYDFHGHWEKVTGHNAPLYKRPSEKDYQAKMNVVYSANLWATSGIPRNKLSIGIPTYGRSWILSNPAVNKFLAPTIRGGDKGTFSKEIGSLAYFEICDRLVNQRTLTQTTDPDCQCSYASKDNFWVSYDDANSITQKAAWIRDNGFNGVLVWELGMDDFKGACGGKKNPLFSAIYETFNHQPIPTAPPTRAPLPGATTTHRPPRKTLAPIILRPSQCDAKFCQFRPAGYYALGACTSSYCSCVGGIASKMECGTDTIYDPAPGVCNWPSAIPGCAEPMVVTEANNIPIKNEPKKCREMGDCSCDAEFCGRHGLGDFALGKCLIFFCSCAPGKQAFTRACPVPLVYDPRLSVCNWRQDVSTCS</sequence>
<comment type="caution">
    <text evidence="12">The sequence shown here is derived from an EMBL/GenBank/DDBJ whole genome shotgun (WGS) entry which is preliminary data.</text>
</comment>
<dbReference type="InterPro" id="IPR001579">
    <property type="entry name" value="Glyco_hydro_18_chit_AS"/>
</dbReference>
<evidence type="ECO:0000256" key="2">
    <source>
        <dbReference type="ARBA" id="ARBA00022669"/>
    </source>
</evidence>
<dbReference type="SUPFAM" id="SSF57625">
    <property type="entry name" value="Invertebrate chitin-binding proteins"/>
    <property type="match status" value="1"/>
</dbReference>
<dbReference type="Gene3D" id="3.20.20.80">
    <property type="entry name" value="Glycosidases"/>
    <property type="match status" value="1"/>
</dbReference>
<dbReference type="InterPro" id="IPR011583">
    <property type="entry name" value="Chitinase_II/V-like_cat"/>
</dbReference>
<evidence type="ECO:0000256" key="8">
    <source>
        <dbReference type="RuleBase" id="RU000489"/>
    </source>
</evidence>
<dbReference type="InterPro" id="IPR002557">
    <property type="entry name" value="Chitin-bd_dom"/>
</dbReference>
<evidence type="ECO:0000256" key="4">
    <source>
        <dbReference type="ARBA" id="ARBA00022801"/>
    </source>
</evidence>
<evidence type="ECO:0000256" key="1">
    <source>
        <dbReference type="ARBA" id="ARBA00009121"/>
    </source>
</evidence>
<keyword evidence="6" id="KW-0325">Glycoprotein</keyword>
<dbReference type="InterPro" id="IPR001223">
    <property type="entry name" value="Glyco_hydro18_cat"/>
</dbReference>
<evidence type="ECO:0000259" key="10">
    <source>
        <dbReference type="PROSITE" id="PS50940"/>
    </source>
</evidence>
<dbReference type="PROSITE" id="PS01095">
    <property type="entry name" value="GH18_1"/>
    <property type="match status" value="1"/>
</dbReference>
<protein>
    <submittedName>
        <fullName evidence="12">Acidic mammalian chitinase</fullName>
    </submittedName>
</protein>
<evidence type="ECO:0000256" key="7">
    <source>
        <dbReference type="ARBA" id="ARBA00023295"/>
    </source>
</evidence>
<keyword evidence="13" id="KW-1185">Reference proteome</keyword>
<keyword evidence="7 8" id="KW-0326">Glycosidase</keyword>
<evidence type="ECO:0000256" key="5">
    <source>
        <dbReference type="ARBA" id="ARBA00023157"/>
    </source>
</evidence>
<dbReference type="PROSITE" id="PS50940">
    <property type="entry name" value="CHIT_BIND_II"/>
    <property type="match status" value="2"/>
</dbReference>
<dbReference type="Gene3D" id="2.170.140.10">
    <property type="entry name" value="Chitin binding domain"/>
    <property type="match status" value="1"/>
</dbReference>
<dbReference type="InterPro" id="IPR050314">
    <property type="entry name" value="Glycosyl_Hydrlase_18"/>
</dbReference>
<keyword evidence="5" id="KW-1015">Disulfide bond</keyword>
<name>A0A1W0WBZ9_HYPEX</name>
<dbReference type="GO" id="GO:0005576">
    <property type="term" value="C:extracellular region"/>
    <property type="evidence" value="ECO:0007669"/>
    <property type="project" value="InterPro"/>
</dbReference>
<evidence type="ECO:0000256" key="6">
    <source>
        <dbReference type="ARBA" id="ARBA00023180"/>
    </source>
</evidence>
<evidence type="ECO:0000259" key="11">
    <source>
        <dbReference type="PROSITE" id="PS51910"/>
    </source>
</evidence>
<feature type="domain" description="Chitin-binding type-2" evidence="10">
    <location>
        <begin position="519"/>
        <end position="576"/>
    </location>
</feature>
<dbReference type="SUPFAM" id="SSF51445">
    <property type="entry name" value="(Trans)glycosidases"/>
    <property type="match status" value="1"/>
</dbReference>
<dbReference type="FunFam" id="3.10.50.10:FF:000003">
    <property type="entry name" value="Class V chitinase CHIT5b"/>
    <property type="match status" value="1"/>
</dbReference>
<dbReference type="GO" id="GO:0008061">
    <property type="term" value="F:chitin binding"/>
    <property type="evidence" value="ECO:0007669"/>
    <property type="project" value="UniProtKB-KW"/>
</dbReference>
<keyword evidence="3 9" id="KW-0732">Signal</keyword>
<dbReference type="AlphaFoldDB" id="A0A1W0WBZ9"/>
<dbReference type="GO" id="GO:0005975">
    <property type="term" value="P:carbohydrate metabolic process"/>
    <property type="evidence" value="ECO:0007669"/>
    <property type="project" value="InterPro"/>
</dbReference>
<dbReference type="EMBL" id="MTYJ01000138">
    <property type="protein sequence ID" value="OQV12729.1"/>
    <property type="molecule type" value="Genomic_DNA"/>
</dbReference>
<accession>A0A1W0WBZ9</accession>
<dbReference type="InterPro" id="IPR017853">
    <property type="entry name" value="GH"/>
</dbReference>
<dbReference type="GO" id="GO:0006032">
    <property type="term" value="P:chitin catabolic process"/>
    <property type="evidence" value="ECO:0007669"/>
    <property type="project" value="TreeGrafter"/>
</dbReference>
<dbReference type="InterPro" id="IPR036508">
    <property type="entry name" value="Chitin-bd_dom_sf"/>
</dbReference>
<dbReference type="PANTHER" id="PTHR11177">
    <property type="entry name" value="CHITINASE"/>
    <property type="match status" value="1"/>
</dbReference>
<dbReference type="PANTHER" id="PTHR11177:SF317">
    <property type="entry name" value="CHITINASE 12-RELATED"/>
    <property type="match status" value="1"/>
</dbReference>
<keyword evidence="4 8" id="KW-0378">Hydrolase</keyword>
<dbReference type="PROSITE" id="PS51910">
    <property type="entry name" value="GH18_2"/>
    <property type="match status" value="1"/>
</dbReference>
<dbReference type="SMART" id="SM00636">
    <property type="entry name" value="Glyco_18"/>
    <property type="match status" value="1"/>
</dbReference>
<evidence type="ECO:0000313" key="12">
    <source>
        <dbReference type="EMBL" id="OQV12729.1"/>
    </source>
</evidence>
<dbReference type="InterPro" id="IPR029070">
    <property type="entry name" value="Chitinase_insertion_sf"/>
</dbReference>
<evidence type="ECO:0000313" key="13">
    <source>
        <dbReference type="Proteomes" id="UP000192578"/>
    </source>
</evidence>
<dbReference type="Gene3D" id="3.10.50.10">
    <property type="match status" value="1"/>
</dbReference>
<dbReference type="Pfam" id="PF01607">
    <property type="entry name" value="CBM_14"/>
    <property type="match status" value="2"/>
</dbReference>
<dbReference type="Pfam" id="PF00704">
    <property type="entry name" value="Glyco_hydro_18"/>
    <property type="match status" value="1"/>
</dbReference>
<dbReference type="GO" id="GO:0004568">
    <property type="term" value="F:chitinase activity"/>
    <property type="evidence" value="ECO:0007669"/>
    <property type="project" value="UniProtKB-ARBA"/>
</dbReference>
<comment type="similarity">
    <text evidence="1">Belongs to the glycosyl hydrolase 18 family. Chitinase class II subfamily.</text>
</comment>
<proteinExistence type="inferred from homology"/>
<feature type="chain" id="PRO_5012529006" evidence="9">
    <location>
        <begin position="16"/>
        <end position="576"/>
    </location>
</feature>
<dbReference type="Proteomes" id="UP000192578">
    <property type="component" value="Unassembled WGS sequence"/>
</dbReference>
<feature type="domain" description="GH18" evidence="11">
    <location>
        <begin position="35"/>
        <end position="395"/>
    </location>
</feature>
<gene>
    <name evidence="12" type="ORF">BV898_13049</name>
</gene>
<organism evidence="12 13">
    <name type="scientific">Hypsibius exemplaris</name>
    <name type="common">Freshwater tardigrade</name>
    <dbReference type="NCBI Taxonomy" id="2072580"/>
    <lineage>
        <taxon>Eukaryota</taxon>
        <taxon>Metazoa</taxon>
        <taxon>Ecdysozoa</taxon>
        <taxon>Tardigrada</taxon>
        <taxon>Eutardigrada</taxon>
        <taxon>Parachela</taxon>
        <taxon>Hypsibioidea</taxon>
        <taxon>Hypsibiidae</taxon>
        <taxon>Hypsibius</taxon>
    </lineage>
</organism>
<dbReference type="OrthoDB" id="76388at2759"/>